<keyword evidence="4" id="KW-1185">Reference proteome</keyword>
<dbReference type="OrthoDB" id="2245989at2759"/>
<gene>
    <name evidence="3" type="ORF">DM02DRAFT_660470</name>
</gene>
<feature type="compositionally biased region" description="Polar residues" evidence="1">
    <location>
        <begin position="123"/>
        <end position="133"/>
    </location>
</feature>
<feature type="domain" description="BZIP" evidence="2">
    <location>
        <begin position="62"/>
        <end position="76"/>
    </location>
</feature>
<feature type="region of interest" description="Disordered" evidence="1">
    <location>
        <begin position="18"/>
        <end position="203"/>
    </location>
</feature>
<name>A0A2V1DD59_9PLEO</name>
<accession>A0A2V1DD59</accession>
<evidence type="ECO:0000313" key="4">
    <source>
        <dbReference type="Proteomes" id="UP000244855"/>
    </source>
</evidence>
<protein>
    <recommendedName>
        <fullName evidence="2">BZIP domain-containing protein</fullName>
    </recommendedName>
</protein>
<feature type="compositionally biased region" description="Basic and acidic residues" evidence="1">
    <location>
        <begin position="49"/>
        <end position="63"/>
    </location>
</feature>
<dbReference type="InterPro" id="IPR004827">
    <property type="entry name" value="bZIP"/>
</dbReference>
<sequence length="329" mass="36188">MVPSTAGAMFSTHAMHAHTLPSPDAATSQHHSQMRRKTSSPTTSFPGQEPEKKPKKVNSELRKQQNRIASRNYREKRKRKLQYLQQLIRDGGSSSPAEKQTGKAVAGGDQRQRQSHSHSQQRTLSPNVYSQQDPPRPNTSNTTTSSSSRNTTILPSNHFTQTFPPTSSNPSSLSAPTTTSYPQNPSYTPFEPQPSPWTTTPSIYDIPPPLDLPPWNNLHSTPWIPNIDFSPPMTTRSADDFQFTPPPPAPPQLAFPPIAGTTGFEQQQHHQHQLPTPPRQAHTPEPDFYFASGGAGASGSVYAECGRRLPLDVHGSSISLPSSPFCHPR</sequence>
<reference evidence="3 4" key="1">
    <citation type="journal article" date="2018" name="Sci. Rep.">
        <title>Comparative genomics provides insights into the lifestyle and reveals functional heterogeneity of dark septate endophytic fungi.</title>
        <authorList>
            <person name="Knapp D.G."/>
            <person name="Nemeth J.B."/>
            <person name="Barry K."/>
            <person name="Hainaut M."/>
            <person name="Henrissat B."/>
            <person name="Johnson J."/>
            <person name="Kuo A."/>
            <person name="Lim J.H.P."/>
            <person name="Lipzen A."/>
            <person name="Nolan M."/>
            <person name="Ohm R.A."/>
            <person name="Tamas L."/>
            <person name="Grigoriev I.V."/>
            <person name="Spatafora J.W."/>
            <person name="Nagy L.G."/>
            <person name="Kovacs G.M."/>
        </authorList>
    </citation>
    <scope>NUCLEOTIDE SEQUENCE [LARGE SCALE GENOMIC DNA]</scope>
    <source>
        <strain evidence="3 4">DSE2036</strain>
    </source>
</reference>
<evidence type="ECO:0000313" key="3">
    <source>
        <dbReference type="EMBL" id="PVH95064.1"/>
    </source>
</evidence>
<dbReference type="AlphaFoldDB" id="A0A2V1DD59"/>
<dbReference type="Proteomes" id="UP000244855">
    <property type="component" value="Unassembled WGS sequence"/>
</dbReference>
<dbReference type="GO" id="GO:0003700">
    <property type="term" value="F:DNA-binding transcription factor activity"/>
    <property type="evidence" value="ECO:0007669"/>
    <property type="project" value="InterPro"/>
</dbReference>
<evidence type="ECO:0000256" key="1">
    <source>
        <dbReference type="SAM" id="MobiDB-lite"/>
    </source>
</evidence>
<feature type="compositionally biased region" description="Polar residues" evidence="1">
    <location>
        <begin position="153"/>
        <end position="187"/>
    </location>
</feature>
<dbReference type="EMBL" id="KZ805509">
    <property type="protein sequence ID" value="PVH95064.1"/>
    <property type="molecule type" value="Genomic_DNA"/>
</dbReference>
<organism evidence="3 4">
    <name type="scientific">Periconia macrospinosa</name>
    <dbReference type="NCBI Taxonomy" id="97972"/>
    <lineage>
        <taxon>Eukaryota</taxon>
        <taxon>Fungi</taxon>
        <taxon>Dikarya</taxon>
        <taxon>Ascomycota</taxon>
        <taxon>Pezizomycotina</taxon>
        <taxon>Dothideomycetes</taxon>
        <taxon>Pleosporomycetidae</taxon>
        <taxon>Pleosporales</taxon>
        <taxon>Massarineae</taxon>
        <taxon>Periconiaceae</taxon>
        <taxon>Periconia</taxon>
    </lineage>
</organism>
<feature type="compositionally biased region" description="Low complexity" evidence="1">
    <location>
        <begin position="138"/>
        <end position="152"/>
    </location>
</feature>
<feature type="region of interest" description="Disordered" evidence="1">
    <location>
        <begin position="256"/>
        <end position="285"/>
    </location>
</feature>
<dbReference type="CDD" id="cd14688">
    <property type="entry name" value="bZIP_YAP"/>
    <property type="match status" value="1"/>
</dbReference>
<proteinExistence type="predicted"/>
<evidence type="ECO:0000259" key="2">
    <source>
        <dbReference type="PROSITE" id="PS00036"/>
    </source>
</evidence>
<dbReference type="PROSITE" id="PS00036">
    <property type="entry name" value="BZIP_BASIC"/>
    <property type="match status" value="1"/>
</dbReference>